<dbReference type="OrthoDB" id="3186544at2"/>
<dbReference type="PANTHER" id="PTHR43252">
    <property type="entry name" value="TRANSCRIPTIONAL REGULATOR YQJI"/>
    <property type="match status" value="1"/>
</dbReference>
<proteinExistence type="predicted"/>
<accession>A0A1L7D4Y1</accession>
<evidence type="ECO:0000313" key="3">
    <source>
        <dbReference type="EMBL" id="APT92982.1"/>
    </source>
</evidence>
<dbReference type="AlphaFoldDB" id="A0A1L7D4Y1"/>
<keyword evidence="4" id="KW-1185">Reference proteome</keyword>
<dbReference type="PANTHER" id="PTHR43252:SF2">
    <property type="entry name" value="TRANSCRIPTION REGULATOR, PADR-LIKE FAMILY"/>
    <property type="match status" value="1"/>
</dbReference>
<gene>
    <name evidence="3" type="ORF">CPHO_08875</name>
</gene>
<dbReference type="Pfam" id="PF10400">
    <property type="entry name" value="Vir_act_alpha_C"/>
    <property type="match status" value="1"/>
</dbReference>
<dbReference type="EMBL" id="CP009249">
    <property type="protein sequence ID" value="APT92982.1"/>
    <property type="molecule type" value="Genomic_DNA"/>
</dbReference>
<dbReference type="RefSeq" id="WP_075735049.1">
    <property type="nucleotide sequence ID" value="NZ_CP009249.1"/>
</dbReference>
<name>A0A1L7D4Y1_9CORY</name>
<evidence type="ECO:0000259" key="2">
    <source>
        <dbReference type="Pfam" id="PF10400"/>
    </source>
</evidence>
<dbReference type="KEGG" id="cpho:CPHO_08875"/>
<dbReference type="SUPFAM" id="SSF46785">
    <property type="entry name" value="Winged helix' DNA-binding domain"/>
    <property type="match status" value="1"/>
</dbReference>
<sequence length="178" mass="19780">MSIKHSLLALLKEGPSTASQLQTSFSTVMNEVWSLNPGQVAQTLTRLQRDGLVIPQGHTTGPTGRKAELYALTTAGEDALKEWFNSVVARPAADRDELVIKVALAASRADIDLITLLDKQRFATLQAIRELNVEAHNLPQTRTTQRLTLERRVFELEGQLRWLDRVESLSPHTSTQEG</sequence>
<protein>
    <submittedName>
        <fullName evidence="3">ParR family transcriptional regulator</fullName>
    </submittedName>
</protein>
<dbReference type="InterPro" id="IPR036390">
    <property type="entry name" value="WH_DNA-bd_sf"/>
</dbReference>
<dbReference type="Pfam" id="PF03551">
    <property type="entry name" value="PadR"/>
    <property type="match status" value="1"/>
</dbReference>
<evidence type="ECO:0000313" key="4">
    <source>
        <dbReference type="Proteomes" id="UP000185491"/>
    </source>
</evidence>
<dbReference type="STRING" id="161895.CPHO_08875"/>
<feature type="domain" description="Transcription regulator PadR C-terminal" evidence="2">
    <location>
        <begin position="95"/>
        <end position="168"/>
    </location>
</feature>
<feature type="domain" description="Transcription regulator PadR N-terminal" evidence="1">
    <location>
        <begin position="7"/>
        <end position="82"/>
    </location>
</feature>
<dbReference type="InterPro" id="IPR018309">
    <property type="entry name" value="Tscrpt_reg_PadR_C"/>
</dbReference>
<dbReference type="Proteomes" id="UP000185491">
    <property type="component" value="Chromosome"/>
</dbReference>
<dbReference type="Gene3D" id="1.10.10.10">
    <property type="entry name" value="Winged helix-like DNA-binding domain superfamily/Winged helix DNA-binding domain"/>
    <property type="match status" value="1"/>
</dbReference>
<evidence type="ECO:0000259" key="1">
    <source>
        <dbReference type="Pfam" id="PF03551"/>
    </source>
</evidence>
<organism evidence="3 4">
    <name type="scientific">Corynebacterium phocae</name>
    <dbReference type="NCBI Taxonomy" id="161895"/>
    <lineage>
        <taxon>Bacteria</taxon>
        <taxon>Bacillati</taxon>
        <taxon>Actinomycetota</taxon>
        <taxon>Actinomycetes</taxon>
        <taxon>Mycobacteriales</taxon>
        <taxon>Corynebacteriaceae</taxon>
        <taxon>Corynebacterium</taxon>
    </lineage>
</organism>
<dbReference type="InterPro" id="IPR036388">
    <property type="entry name" value="WH-like_DNA-bd_sf"/>
</dbReference>
<reference evidence="3 4" key="1">
    <citation type="submission" date="2014-08" db="EMBL/GenBank/DDBJ databases">
        <title>Complete genome sequence of Corynebacterium phocae M408/89/1(T)(=DSM 44612(T)), isolated from the common seal (Phoca vitulina).</title>
        <authorList>
            <person name="Ruckert C."/>
            <person name="Albersmeier A."/>
            <person name="Winkler A."/>
            <person name="Kalinowski J."/>
        </authorList>
    </citation>
    <scope>NUCLEOTIDE SEQUENCE [LARGE SCALE GENOMIC DNA]</scope>
    <source>
        <strain evidence="3 4">M408/89/1</strain>
    </source>
</reference>
<dbReference type="InterPro" id="IPR005149">
    <property type="entry name" value="Tscrpt_reg_PadR_N"/>
</dbReference>